<keyword evidence="6" id="KW-0249">Electron transport</keyword>
<evidence type="ECO:0000256" key="9">
    <source>
        <dbReference type="ARBA" id="ARBA00049551"/>
    </source>
</evidence>
<dbReference type="InterPro" id="IPR003945">
    <property type="entry name" value="NU5C-like"/>
</dbReference>
<feature type="domain" description="NADH-Ubiquinone oxidoreductase (complex I) chain 5 N-terminal" evidence="12">
    <location>
        <begin position="37"/>
        <end position="85"/>
    </location>
</feature>
<evidence type="ECO:0000313" key="13">
    <source>
        <dbReference type="EMBL" id="APZ75593.1"/>
    </source>
</evidence>
<evidence type="ECO:0000256" key="7">
    <source>
        <dbReference type="ARBA" id="ARBA00022989"/>
    </source>
</evidence>
<evidence type="ECO:0000256" key="6">
    <source>
        <dbReference type="ARBA" id="ARBA00022982"/>
    </source>
</evidence>
<gene>
    <name evidence="13" type="primary">nad5</name>
</gene>
<dbReference type="GO" id="GO:0015990">
    <property type="term" value="P:electron transport coupled proton transport"/>
    <property type="evidence" value="ECO:0007669"/>
    <property type="project" value="TreeGrafter"/>
</dbReference>
<feature type="transmembrane region" description="Helical" evidence="10">
    <location>
        <begin position="107"/>
        <end position="125"/>
    </location>
</feature>
<keyword evidence="10" id="KW-0830">Ubiquinone</keyword>
<feature type="transmembrane region" description="Helical" evidence="10">
    <location>
        <begin position="369"/>
        <end position="394"/>
    </location>
</feature>
<keyword evidence="5 10" id="KW-0812">Transmembrane</keyword>
<keyword evidence="10" id="KW-0520">NAD</keyword>
<organism evidence="13">
    <name type="scientific">Agenioideus sp. SJW-2017</name>
    <dbReference type="NCBI Taxonomy" id="1940100"/>
    <lineage>
        <taxon>Eukaryota</taxon>
        <taxon>Metazoa</taxon>
        <taxon>Ecdysozoa</taxon>
        <taxon>Arthropoda</taxon>
        <taxon>Hexapoda</taxon>
        <taxon>Insecta</taxon>
        <taxon>Pterygota</taxon>
        <taxon>Neoptera</taxon>
        <taxon>Endopterygota</taxon>
        <taxon>Hymenoptera</taxon>
        <taxon>Apocrita</taxon>
        <taxon>Aculeata</taxon>
        <taxon>Pompiloidea</taxon>
        <taxon>Pompilidae</taxon>
        <taxon>Pompilinae</taxon>
        <taxon>Agenioideus</taxon>
    </lineage>
</organism>
<dbReference type="EC" id="7.1.1.2" evidence="3 10"/>
<evidence type="ECO:0000256" key="10">
    <source>
        <dbReference type="RuleBase" id="RU003404"/>
    </source>
</evidence>
<evidence type="ECO:0000256" key="1">
    <source>
        <dbReference type="ARBA" id="ARBA00003257"/>
    </source>
</evidence>
<dbReference type="PANTHER" id="PTHR42829">
    <property type="entry name" value="NADH-UBIQUINONE OXIDOREDUCTASE CHAIN 5"/>
    <property type="match status" value="1"/>
</dbReference>
<dbReference type="GO" id="GO:0008137">
    <property type="term" value="F:NADH dehydrogenase (ubiquinone) activity"/>
    <property type="evidence" value="ECO:0007669"/>
    <property type="project" value="UniProtKB-EC"/>
</dbReference>
<comment type="catalytic activity">
    <reaction evidence="9 10">
        <text>a ubiquinone + NADH + 5 H(+)(in) = a ubiquinol + NAD(+) + 4 H(+)(out)</text>
        <dbReference type="Rhea" id="RHEA:29091"/>
        <dbReference type="Rhea" id="RHEA-COMP:9565"/>
        <dbReference type="Rhea" id="RHEA-COMP:9566"/>
        <dbReference type="ChEBI" id="CHEBI:15378"/>
        <dbReference type="ChEBI" id="CHEBI:16389"/>
        <dbReference type="ChEBI" id="CHEBI:17976"/>
        <dbReference type="ChEBI" id="CHEBI:57540"/>
        <dbReference type="ChEBI" id="CHEBI:57945"/>
        <dbReference type="EC" id="7.1.1.2"/>
    </reaction>
</comment>
<comment type="function">
    <text evidence="10">Core subunit of the mitochondrial membrane respiratory chain NADH dehydrogenase (Complex I) which catalyzes electron transfer from NADH through the respiratory chain, using ubiquinone as an electron acceptor. Essential for the catalytic activity and assembly of complex I.</text>
</comment>
<feature type="transmembrane region" description="Helical" evidence="10">
    <location>
        <begin position="414"/>
        <end position="438"/>
    </location>
</feature>
<dbReference type="PANTHER" id="PTHR42829:SF2">
    <property type="entry name" value="NADH-UBIQUINONE OXIDOREDUCTASE CHAIN 5"/>
    <property type="match status" value="1"/>
</dbReference>
<keyword evidence="7 10" id="KW-1133">Transmembrane helix</keyword>
<dbReference type="PRINTS" id="PR01434">
    <property type="entry name" value="NADHDHGNASE5"/>
</dbReference>
<sequence length="553" mass="63839">MLPFQASVFFLLLSMFFSIISFTYRHSNKVVISLSFMEINSAQMNFDMYLDWKLFSLSAIVSFITGNIMIYSQTYMNSDKHKKRFILILSLFALSMIWTTLTSKNIMPMLIGWDFLGLTSLLLIIHYQSKYVYLFAMTTFILNRLGDISFIIAGAYWFNSGSWSIYSMTEKQLFVMILMSIAAFTKSAQIPFSSWLPKAMAAPTPVSALVHSSTLVTAGVILIIQLEPFIMSFNIKTLFMSLSILTMLISSLAAIMENDLKKIIAFSTMSQISMMMMILFMGNANLAFFHLLTHALFKSLMFMAAGTIIHHSENEQDIRKINNVSKMLPLETIMINFSLLALMGFPFYSGFYSKDLIIEYYMVSNINPLMIILIDLSICMTSMYSTRLSMYLCWNNSFKNILFNWKTSLPEKTIMIMFSMPILSSGAMLMSLFISNFNFELPLPKILKTFSMWGMFLSILTTLLTMNFNLKMKIIKSYSNSLGFLDLFMSSISIFTSKFSMMYFNLTENLWIKFLTINMKINIKNMLNNKKLFNFNLMIKYIMFLLIMFLLIN</sequence>
<comment type="similarity">
    <text evidence="10">Belongs to the complex I subunit 5 family.</text>
</comment>
<keyword evidence="8 10" id="KW-0472">Membrane</keyword>
<comment type="function">
    <text evidence="1">Core subunit of the mitochondrial membrane respiratory chain NADH dehydrogenase (Complex I) that is believed to belong to the minimal assembly required for catalysis. Complex I functions in the transfer of electrons from NADH to the respiratory chain. The immediate electron acceptor for the enzyme is believed to be ubiquinone.</text>
</comment>
<feature type="transmembrane region" description="Helical" evidence="10">
    <location>
        <begin position="532"/>
        <end position="552"/>
    </location>
</feature>
<dbReference type="AlphaFoldDB" id="A0A1P8VH79"/>
<feature type="transmembrane region" description="Helical" evidence="10">
    <location>
        <begin position="330"/>
        <end position="349"/>
    </location>
</feature>
<proteinExistence type="inferred from homology"/>
<feature type="transmembrane region" description="Helical" evidence="10">
    <location>
        <begin position="208"/>
        <end position="226"/>
    </location>
</feature>
<dbReference type="GO" id="GO:0016020">
    <property type="term" value="C:membrane"/>
    <property type="evidence" value="ECO:0007669"/>
    <property type="project" value="UniProtKB-SubCell"/>
</dbReference>
<feature type="transmembrane region" description="Helical" evidence="10">
    <location>
        <begin position="84"/>
        <end position="101"/>
    </location>
</feature>
<comment type="subcellular location">
    <subcellularLocation>
        <location evidence="2">Membrane</location>
        <topology evidence="2">Multi-pass membrane protein</topology>
    </subcellularLocation>
</comment>
<feature type="transmembrane region" description="Helical" evidence="10">
    <location>
        <begin position="450"/>
        <end position="470"/>
    </location>
</feature>
<evidence type="ECO:0000256" key="5">
    <source>
        <dbReference type="ARBA" id="ARBA00022692"/>
    </source>
</evidence>
<keyword evidence="10" id="KW-0813">Transport</keyword>
<accession>A0A1P8VH79</accession>
<evidence type="ECO:0000256" key="3">
    <source>
        <dbReference type="ARBA" id="ARBA00012944"/>
    </source>
</evidence>
<reference evidence="13" key="1">
    <citation type="journal article" date="2016" name="Int. J. Mol. Sci.">
        <title>Next-Generation Sequencing of Two Mitochondrial Genomes from Family Pompilidae (Hymenoptera: Vespoidea) Reveal Novel Patterns of Gene Arrangement.</title>
        <authorList>
            <person name="Chen P.Y."/>
            <person name="Zheng B.Y."/>
            <person name="Liu J.X."/>
            <person name="Wei S.J."/>
        </authorList>
    </citation>
    <scope>NUCLEOTIDE SEQUENCE</scope>
</reference>
<evidence type="ECO:0000259" key="11">
    <source>
        <dbReference type="Pfam" id="PF00361"/>
    </source>
</evidence>
<dbReference type="EMBL" id="KX584356">
    <property type="protein sequence ID" value="APZ75593.1"/>
    <property type="molecule type" value="Genomic_DNA"/>
</dbReference>
<evidence type="ECO:0000256" key="8">
    <source>
        <dbReference type="ARBA" id="ARBA00023136"/>
    </source>
</evidence>
<name>A0A1P8VH79_9HYME</name>
<feature type="domain" description="NADH:quinone oxidoreductase/Mrp antiporter transmembrane" evidence="11">
    <location>
        <begin position="103"/>
        <end position="372"/>
    </location>
</feature>
<geneLocation type="mitochondrion" evidence="13"/>
<feature type="transmembrane region" description="Helical" evidence="10">
    <location>
        <begin position="132"/>
        <end position="158"/>
    </location>
</feature>
<keyword evidence="10 13" id="KW-0496">Mitochondrion</keyword>
<evidence type="ECO:0000256" key="4">
    <source>
        <dbReference type="ARBA" id="ARBA00021096"/>
    </source>
</evidence>
<evidence type="ECO:0000259" key="12">
    <source>
        <dbReference type="Pfam" id="PF00662"/>
    </source>
</evidence>
<dbReference type="InterPro" id="IPR001516">
    <property type="entry name" value="Proton_antipo_N"/>
</dbReference>
<dbReference type="Pfam" id="PF00361">
    <property type="entry name" value="Proton_antipo_M"/>
    <property type="match status" value="1"/>
</dbReference>
<dbReference type="GO" id="GO:0003954">
    <property type="term" value="F:NADH dehydrogenase activity"/>
    <property type="evidence" value="ECO:0007669"/>
    <property type="project" value="TreeGrafter"/>
</dbReference>
<dbReference type="GO" id="GO:0042773">
    <property type="term" value="P:ATP synthesis coupled electron transport"/>
    <property type="evidence" value="ECO:0007669"/>
    <property type="project" value="InterPro"/>
</dbReference>
<feature type="transmembrane region" description="Helical" evidence="10">
    <location>
        <begin position="238"/>
        <end position="256"/>
    </location>
</feature>
<protein>
    <recommendedName>
        <fullName evidence="4 10">NADH-ubiquinone oxidoreductase chain 5</fullName>
        <ecNumber evidence="3 10">7.1.1.2</ecNumber>
    </recommendedName>
</protein>
<evidence type="ECO:0000256" key="2">
    <source>
        <dbReference type="ARBA" id="ARBA00004141"/>
    </source>
</evidence>
<dbReference type="Pfam" id="PF00662">
    <property type="entry name" value="Proton_antipo_N"/>
    <property type="match status" value="1"/>
</dbReference>
<feature type="transmembrane region" description="Helical" evidence="10">
    <location>
        <begin position="49"/>
        <end position="72"/>
    </location>
</feature>
<dbReference type="InterPro" id="IPR001750">
    <property type="entry name" value="ND/Mrp_TM"/>
</dbReference>